<gene>
    <name evidence="2" type="ORF">FHR04_05855</name>
    <name evidence="1" type="ORF">HNQ04_002076</name>
</gene>
<evidence type="ECO:0000313" key="1">
    <source>
        <dbReference type="EMBL" id="MBB6016821.1"/>
    </source>
</evidence>
<organism evidence="2 3">
    <name type="scientific">Deinococcus radiopugnans ATCC 19172</name>
    <dbReference type="NCBI Taxonomy" id="585398"/>
    <lineage>
        <taxon>Bacteria</taxon>
        <taxon>Thermotogati</taxon>
        <taxon>Deinococcota</taxon>
        <taxon>Deinococci</taxon>
        <taxon>Deinococcales</taxon>
        <taxon>Deinococcaceae</taxon>
        <taxon>Deinococcus</taxon>
    </lineage>
</organism>
<accession>A0A5C4Y9W2</accession>
<evidence type="ECO:0000313" key="3">
    <source>
        <dbReference type="Proteomes" id="UP000313988"/>
    </source>
</evidence>
<keyword evidence="4" id="KW-1185">Reference proteome</keyword>
<dbReference type="Proteomes" id="UP000629870">
    <property type="component" value="Unassembled WGS sequence"/>
</dbReference>
<reference evidence="1 4" key="2">
    <citation type="submission" date="2020-08" db="EMBL/GenBank/DDBJ databases">
        <title>Genomic Encyclopedia of Type Strains, Phase IV (KMG-IV): sequencing the most valuable type-strain genomes for metagenomic binning, comparative biology and taxonomic classification.</title>
        <authorList>
            <person name="Goeker M."/>
        </authorList>
    </citation>
    <scope>NUCLEOTIDE SEQUENCE [LARGE SCALE GENOMIC DNA]</scope>
    <source>
        <strain evidence="1 4">DSM 12027</strain>
    </source>
</reference>
<evidence type="ECO:0000313" key="4">
    <source>
        <dbReference type="Proteomes" id="UP000629870"/>
    </source>
</evidence>
<protein>
    <submittedName>
        <fullName evidence="2">Uncharacterized protein</fullName>
    </submittedName>
</protein>
<evidence type="ECO:0000313" key="2">
    <source>
        <dbReference type="EMBL" id="TNM71890.1"/>
    </source>
</evidence>
<dbReference type="EMBL" id="JACHEW010000009">
    <property type="protein sequence ID" value="MBB6016821.1"/>
    <property type="molecule type" value="Genomic_DNA"/>
</dbReference>
<dbReference type="EMBL" id="VDMO01000005">
    <property type="protein sequence ID" value="TNM71890.1"/>
    <property type="molecule type" value="Genomic_DNA"/>
</dbReference>
<dbReference type="RefSeq" id="WP_139401535.1">
    <property type="nucleotide sequence ID" value="NZ_JACHEW010000009.1"/>
</dbReference>
<reference evidence="2 3" key="1">
    <citation type="submission" date="2019-06" db="EMBL/GenBank/DDBJ databases">
        <title>Genome sequence of Deinococcus radiopugnans ATCC 19172.</title>
        <authorList>
            <person name="Maclea K.S."/>
            <person name="Maynard C.R."/>
        </authorList>
    </citation>
    <scope>NUCLEOTIDE SEQUENCE [LARGE SCALE GENOMIC DNA]</scope>
    <source>
        <strain evidence="2 3">ATCC 19172</strain>
    </source>
</reference>
<comment type="caution">
    <text evidence="2">The sequence shown here is derived from an EMBL/GenBank/DDBJ whole genome shotgun (WGS) entry which is preliminary data.</text>
</comment>
<proteinExistence type="predicted"/>
<sequence length="122" mass="13984">MEMIAMCIRKTEGLTVGKRYAVLGLVHFPNRLEVYIIDDDHHDAPYPVFWDAQWFKITGHMTGDLKVTYSYQSLSLTVILNACPPELDEEDFYERSVAVNQDVFQRLRALEEMILGGTSKLG</sequence>
<dbReference type="AlphaFoldDB" id="A0A5C4Y9W2"/>
<name>A0A5C4Y9W2_9DEIO</name>
<dbReference type="Proteomes" id="UP000313988">
    <property type="component" value="Unassembled WGS sequence"/>
</dbReference>